<dbReference type="NCBIfam" id="TIGR01842">
    <property type="entry name" value="type_I_sec_PrtD"/>
    <property type="match status" value="1"/>
</dbReference>
<keyword evidence="2" id="KW-1003">Cell membrane</keyword>
<keyword evidence="3 9" id="KW-0812">Transmembrane</keyword>
<dbReference type="InterPro" id="IPR011527">
    <property type="entry name" value="ABC1_TM_dom"/>
</dbReference>
<evidence type="ECO:0000256" key="9">
    <source>
        <dbReference type="SAM" id="Phobius"/>
    </source>
</evidence>
<dbReference type="InterPro" id="IPR003593">
    <property type="entry name" value="AAA+_ATPase"/>
</dbReference>
<dbReference type="PROSITE" id="PS50929">
    <property type="entry name" value="ABC_TM1F"/>
    <property type="match status" value="1"/>
</dbReference>
<protein>
    <submittedName>
        <fullName evidence="12">Type I secretion system permease/ATPase</fullName>
    </submittedName>
</protein>
<feature type="transmembrane region" description="Helical" evidence="9">
    <location>
        <begin position="20"/>
        <end position="43"/>
    </location>
</feature>
<evidence type="ECO:0000259" key="11">
    <source>
        <dbReference type="PROSITE" id="PS50929"/>
    </source>
</evidence>
<organism evidence="12 13">
    <name type="scientific">Variovorax paradoxus</name>
    <dbReference type="NCBI Taxonomy" id="34073"/>
    <lineage>
        <taxon>Bacteria</taxon>
        <taxon>Pseudomonadati</taxon>
        <taxon>Pseudomonadota</taxon>
        <taxon>Betaproteobacteria</taxon>
        <taxon>Burkholderiales</taxon>
        <taxon>Comamonadaceae</taxon>
        <taxon>Variovorax</taxon>
    </lineage>
</organism>
<evidence type="ECO:0000256" key="2">
    <source>
        <dbReference type="ARBA" id="ARBA00022475"/>
    </source>
</evidence>
<dbReference type="SUPFAM" id="SSF90123">
    <property type="entry name" value="ABC transporter transmembrane region"/>
    <property type="match status" value="1"/>
</dbReference>
<keyword evidence="5" id="KW-0067">ATP-binding</keyword>
<keyword evidence="4" id="KW-0547">Nucleotide-binding</keyword>
<dbReference type="InterPro" id="IPR039421">
    <property type="entry name" value="Type_1_exporter"/>
</dbReference>
<feature type="domain" description="ABC transmembrane type-1" evidence="11">
    <location>
        <begin position="27"/>
        <end position="301"/>
    </location>
</feature>
<keyword evidence="7 9" id="KW-0472">Membrane</keyword>
<dbReference type="PROSITE" id="PS00211">
    <property type="entry name" value="ABC_TRANSPORTER_1"/>
    <property type="match status" value="1"/>
</dbReference>
<feature type="region of interest" description="Disordered" evidence="8">
    <location>
        <begin position="566"/>
        <end position="602"/>
    </location>
</feature>
<gene>
    <name evidence="12" type="ORF">GFK26_30125</name>
</gene>
<dbReference type="GO" id="GO:0140359">
    <property type="term" value="F:ABC-type transporter activity"/>
    <property type="evidence" value="ECO:0007669"/>
    <property type="project" value="InterPro"/>
</dbReference>
<dbReference type="Pfam" id="PF00005">
    <property type="entry name" value="ABC_tran"/>
    <property type="match status" value="1"/>
</dbReference>
<dbReference type="InterPro" id="IPR036640">
    <property type="entry name" value="ABC1_TM_sf"/>
</dbReference>
<evidence type="ECO:0000256" key="8">
    <source>
        <dbReference type="SAM" id="MobiDB-lite"/>
    </source>
</evidence>
<dbReference type="PANTHER" id="PTHR24221:SF248">
    <property type="entry name" value="ABC TRANSPORTER TRANSMEMBRANE REGION"/>
    <property type="match status" value="1"/>
</dbReference>
<dbReference type="SMART" id="SM00382">
    <property type="entry name" value="AAA"/>
    <property type="match status" value="1"/>
</dbReference>
<dbReference type="InterPro" id="IPR010128">
    <property type="entry name" value="ATPase_T1SS_PrtD-like"/>
</dbReference>
<sequence>MKPPEKSGELRQAVTALRPYVVRAAWFSVCAGLLLLAPSAYMLEVYGRVLNSRNAFTLAMLTLLVLAAYGLMEVLDWARAQVMYQAAQALDQAMRNRVFVAVFDAGLMRVPGGTVQPLNDLRTLREFLYAPPLLALMEAPVSLVFVGLMFAISPVLGWSAVVGSLLQVFVGWLNDRRTRPPLVAANRCAIDAQQYADAVLRNSQVIESMGMQQDVHRRWMGKRRDFLQREAVASDHAGTSQAVSKFLQVTTGSLLLGLGAWLLLKNQLNGNAGMMVVGSILGGRALAPLVQLVTQWRVVVNAGDAWRRLDSLLGAIAPKPDTMPLPPPKGALQVESLVAGAPPGNGPALLKNVAFSLAPGEVLAVVGPSAAGKTTLARLLVGLWPAASGKVRLDGADVFAWDKRELGPHIGYLPQDVELLDGTLAENIARFGEVRPAKVKAAALAVDLHASITGLPLGYDSPVGPEGTVLSGGQRQRVALARAIYGEPALVVLDEPNSSLDDAGDAALAAAILTLKARGTTFVVMTHRTSVLAVADKMLVLSDGVMQAFGPRDEILAALRQAGDQAADRTRKAAHSAASRHRDAVASPGNAASIALQAHPRP</sequence>
<reference evidence="12 13" key="1">
    <citation type="submission" date="2019-10" db="EMBL/GenBank/DDBJ databases">
        <title>Complete genome sequence of Variovorax paradoxus 5C-2.</title>
        <authorList>
            <person name="Gogoleva N.E."/>
            <person name="Balkin A.S."/>
        </authorList>
    </citation>
    <scope>NUCLEOTIDE SEQUENCE [LARGE SCALE GENOMIC DNA]</scope>
    <source>
        <strain evidence="12 13">5C-2</strain>
    </source>
</reference>
<dbReference type="PROSITE" id="PS50893">
    <property type="entry name" value="ABC_TRANSPORTER_2"/>
    <property type="match status" value="1"/>
</dbReference>
<dbReference type="InterPro" id="IPR003439">
    <property type="entry name" value="ABC_transporter-like_ATP-bd"/>
</dbReference>
<dbReference type="RefSeq" id="WP_153285183.1">
    <property type="nucleotide sequence ID" value="NZ_CP045644.1"/>
</dbReference>
<evidence type="ECO:0000256" key="6">
    <source>
        <dbReference type="ARBA" id="ARBA00022989"/>
    </source>
</evidence>
<dbReference type="GO" id="GO:0034040">
    <property type="term" value="F:ATPase-coupled lipid transmembrane transporter activity"/>
    <property type="evidence" value="ECO:0007669"/>
    <property type="project" value="TreeGrafter"/>
</dbReference>
<proteinExistence type="predicted"/>
<dbReference type="GO" id="GO:0005524">
    <property type="term" value="F:ATP binding"/>
    <property type="evidence" value="ECO:0007669"/>
    <property type="project" value="UniProtKB-KW"/>
</dbReference>
<dbReference type="InterPro" id="IPR027417">
    <property type="entry name" value="P-loop_NTPase"/>
</dbReference>
<dbReference type="EMBL" id="CP045644">
    <property type="protein sequence ID" value="QFZ86731.1"/>
    <property type="molecule type" value="Genomic_DNA"/>
</dbReference>
<evidence type="ECO:0000259" key="10">
    <source>
        <dbReference type="PROSITE" id="PS50893"/>
    </source>
</evidence>
<name>A0A5Q0MAT2_VARPD</name>
<dbReference type="Gene3D" id="3.40.50.300">
    <property type="entry name" value="P-loop containing nucleotide triphosphate hydrolases"/>
    <property type="match status" value="1"/>
</dbReference>
<keyword evidence="6 9" id="KW-1133">Transmembrane helix</keyword>
<dbReference type="Pfam" id="PF00664">
    <property type="entry name" value="ABC_membrane"/>
    <property type="match status" value="1"/>
</dbReference>
<dbReference type="GO" id="GO:0030253">
    <property type="term" value="P:protein secretion by the type I secretion system"/>
    <property type="evidence" value="ECO:0007669"/>
    <property type="project" value="InterPro"/>
</dbReference>
<evidence type="ECO:0000313" key="13">
    <source>
        <dbReference type="Proteomes" id="UP000326780"/>
    </source>
</evidence>
<comment type="subcellular location">
    <subcellularLocation>
        <location evidence="1">Cell membrane</location>
        <topology evidence="1">Multi-pass membrane protein</topology>
    </subcellularLocation>
</comment>
<dbReference type="InterPro" id="IPR017871">
    <property type="entry name" value="ABC_transporter-like_CS"/>
</dbReference>
<evidence type="ECO:0000256" key="7">
    <source>
        <dbReference type="ARBA" id="ARBA00023136"/>
    </source>
</evidence>
<dbReference type="GO" id="GO:0016887">
    <property type="term" value="F:ATP hydrolysis activity"/>
    <property type="evidence" value="ECO:0007669"/>
    <property type="project" value="InterPro"/>
</dbReference>
<dbReference type="GO" id="GO:0005886">
    <property type="term" value="C:plasma membrane"/>
    <property type="evidence" value="ECO:0007669"/>
    <property type="project" value="UniProtKB-SubCell"/>
</dbReference>
<evidence type="ECO:0000256" key="3">
    <source>
        <dbReference type="ARBA" id="ARBA00022692"/>
    </source>
</evidence>
<evidence type="ECO:0000256" key="4">
    <source>
        <dbReference type="ARBA" id="ARBA00022741"/>
    </source>
</evidence>
<dbReference type="PANTHER" id="PTHR24221">
    <property type="entry name" value="ATP-BINDING CASSETTE SUB-FAMILY B"/>
    <property type="match status" value="1"/>
</dbReference>
<dbReference type="Gene3D" id="1.20.1560.10">
    <property type="entry name" value="ABC transporter type 1, transmembrane domain"/>
    <property type="match status" value="1"/>
</dbReference>
<accession>A0A5Q0MAT2</accession>
<dbReference type="AlphaFoldDB" id="A0A5Q0MAT2"/>
<dbReference type="SUPFAM" id="SSF52540">
    <property type="entry name" value="P-loop containing nucleoside triphosphate hydrolases"/>
    <property type="match status" value="1"/>
</dbReference>
<feature type="transmembrane region" description="Helical" evidence="9">
    <location>
        <begin position="55"/>
        <end position="75"/>
    </location>
</feature>
<evidence type="ECO:0000256" key="1">
    <source>
        <dbReference type="ARBA" id="ARBA00004651"/>
    </source>
</evidence>
<feature type="domain" description="ABC transporter" evidence="10">
    <location>
        <begin position="332"/>
        <end position="568"/>
    </location>
</feature>
<evidence type="ECO:0000256" key="5">
    <source>
        <dbReference type="ARBA" id="ARBA00022840"/>
    </source>
</evidence>
<dbReference type="GO" id="GO:0030256">
    <property type="term" value="C:type I protein secretion system complex"/>
    <property type="evidence" value="ECO:0007669"/>
    <property type="project" value="InterPro"/>
</dbReference>
<dbReference type="Proteomes" id="UP000326780">
    <property type="component" value="Chromosome"/>
</dbReference>
<evidence type="ECO:0000313" key="12">
    <source>
        <dbReference type="EMBL" id="QFZ86731.1"/>
    </source>
</evidence>